<evidence type="ECO:0000256" key="2">
    <source>
        <dbReference type="RuleBase" id="RU003567"/>
    </source>
</evidence>
<dbReference type="EMBL" id="DQ158858">
    <property type="protein sequence ID" value="ABA27351.1"/>
    <property type="molecule type" value="Genomic_DNA"/>
</dbReference>
<dbReference type="EMBL" id="U58510">
    <property type="protein sequence ID" value="AAD05370.1"/>
    <property type="molecule type" value="Genomic_DNA"/>
</dbReference>
<dbReference type="PANTHER" id="PTHR10381">
    <property type="entry name" value="ATP-DEPENDENT CLP PROTEASE PROTEOLYTIC SUBUNIT"/>
    <property type="match status" value="1"/>
</dbReference>
<dbReference type="AlphaFoldDB" id="Q40943"/>
<dbReference type="Proteomes" id="UP000243425">
    <property type="component" value="Nucleomorph 3"/>
</dbReference>
<dbReference type="InterPro" id="IPR001907">
    <property type="entry name" value="ClpP"/>
</dbReference>
<dbReference type="PRINTS" id="PR00127">
    <property type="entry name" value="CLPPROTEASEP"/>
</dbReference>
<reference evidence="4 5" key="2">
    <citation type="journal article" date="2006" name="Proc. Natl. Acad. Sci. U.S.A.">
        <title>Complete nucleotide sequence of the chlorarachniophyte nucleomorph: nature's smallest nucleus.</title>
        <authorList>
            <person name="Gilson P.R."/>
            <person name="Su V."/>
            <person name="Slamovits C.H."/>
            <person name="Reith M.E."/>
            <person name="Keeling P.J."/>
            <person name="McFadden G.I."/>
        </authorList>
    </citation>
    <scope>NUCLEOTIDE SEQUENCE [LARGE SCALE GENOMIC DNA]</scope>
    <source>
        <strain evidence="5">CCMP621</strain>
    </source>
</reference>
<dbReference type="GO" id="GO:0051117">
    <property type="term" value="F:ATPase binding"/>
    <property type="evidence" value="ECO:0007669"/>
    <property type="project" value="TreeGrafter"/>
</dbReference>
<keyword evidence="3" id="KW-0378">Hydrolase</keyword>
<protein>
    <recommendedName>
        <fullName evidence="2">ATP-dependent Clp protease proteolytic subunit</fullName>
    </recommendedName>
</protein>
<keyword evidence="4" id="KW-0542">Nucleomorph</keyword>
<sequence>MIHKPVIYFKSKICLNIHDGMNYYMYNLKNSMINHVKYTYQINNEIAQKMSKTKSIFIYGYLNDSLSIQIISNLLFFNGKNEQGISLILNSNGSNITDSININECMNYIYPEVYTVGIGNIMDSIILILANGKKDSRAIFPNAKISISKKLLRSYGKYNTIQEKCVFLVHASFLFSRILNHIALETHYSAVNDRKKNDLFIDKNRFFSISNKEALSYGIIDKVLNL</sequence>
<dbReference type="Gene3D" id="3.90.226.10">
    <property type="entry name" value="2-enoyl-CoA Hydratase, Chain A, domain 1"/>
    <property type="match status" value="1"/>
</dbReference>
<name>Q40943_BIGNA</name>
<evidence type="ECO:0000313" key="3">
    <source>
        <dbReference type="EMBL" id="AAD05370.1"/>
    </source>
</evidence>
<evidence type="ECO:0000313" key="5">
    <source>
        <dbReference type="Proteomes" id="UP000243425"/>
    </source>
</evidence>
<dbReference type="RefSeq" id="XP_001712963.1">
    <property type="nucleotide sequence ID" value="XM_001712911.1"/>
</dbReference>
<dbReference type="PANTHER" id="PTHR10381:SF11">
    <property type="entry name" value="ATP-DEPENDENT CLP PROTEASE PROTEOLYTIC SUBUNIT, MITOCHONDRIAL"/>
    <property type="match status" value="1"/>
</dbReference>
<accession>Q40943</accession>
<dbReference type="InterPro" id="IPR029045">
    <property type="entry name" value="ClpP/crotonase-like_dom_sf"/>
</dbReference>
<proteinExistence type="inferred from homology"/>
<dbReference type="CDD" id="cd07017">
    <property type="entry name" value="S14_ClpP_2"/>
    <property type="match status" value="1"/>
</dbReference>
<evidence type="ECO:0000256" key="1">
    <source>
        <dbReference type="ARBA" id="ARBA00007039"/>
    </source>
</evidence>
<comment type="similarity">
    <text evidence="1 2">Belongs to the peptidase S14 family.</text>
</comment>
<organism evidence="3">
    <name type="scientific">Bigelowiella natans</name>
    <name type="common">Pedinomonas minutissima</name>
    <name type="synonym">Chlorarachnion sp. (strain CCMP621)</name>
    <dbReference type="NCBI Taxonomy" id="227086"/>
    <lineage>
        <taxon>Eukaryota</taxon>
        <taxon>Sar</taxon>
        <taxon>Rhizaria</taxon>
        <taxon>Cercozoa</taxon>
        <taxon>Chlorarachniophyceae</taxon>
        <taxon>Bigelowiella</taxon>
    </lineage>
</organism>
<dbReference type="GO" id="GO:0006515">
    <property type="term" value="P:protein quality control for misfolded or incompletely synthesized proteins"/>
    <property type="evidence" value="ECO:0007669"/>
    <property type="project" value="TreeGrafter"/>
</dbReference>
<gene>
    <name evidence="3" type="primary">CLPP</name>
    <name evidence="4" type="synonym">clpP-5</name>
</gene>
<keyword evidence="3" id="KW-0645">Protease</keyword>
<dbReference type="GO" id="GO:0004252">
    <property type="term" value="F:serine-type endopeptidase activity"/>
    <property type="evidence" value="ECO:0007669"/>
    <property type="project" value="InterPro"/>
</dbReference>
<reference evidence="3" key="1">
    <citation type="journal article" date="1996" name="Proc. Natl. Acad. Sci. U.S.A.">
        <title>The miniaturized nuclear genome of eukaryotic endosymbiont contains genes that overlap, genes that are cotranscribed, and the smallest known spliceosomal introns.</title>
        <authorList>
            <person name="Gilson P.R."/>
            <person name="McFadden G.I."/>
        </authorList>
    </citation>
    <scope>NUCLEOTIDE SEQUENCE</scope>
    <source>
        <strain evidence="3">CCMP 621</strain>
    </source>
</reference>
<dbReference type="GO" id="GO:0009368">
    <property type="term" value="C:endopeptidase Clp complex"/>
    <property type="evidence" value="ECO:0007669"/>
    <property type="project" value="TreeGrafter"/>
</dbReference>
<dbReference type="Pfam" id="PF00574">
    <property type="entry name" value="CLP_protease"/>
    <property type="match status" value="1"/>
</dbReference>
<dbReference type="GeneID" id="5788485"/>
<evidence type="ECO:0000313" key="4">
    <source>
        <dbReference type="EMBL" id="ABA27351.1"/>
    </source>
</evidence>
<dbReference type="InterPro" id="IPR023562">
    <property type="entry name" value="ClpP/TepA"/>
</dbReference>
<geneLocation type="nucleomorph" evidence="4"/>
<dbReference type="GO" id="GO:0004176">
    <property type="term" value="F:ATP-dependent peptidase activity"/>
    <property type="evidence" value="ECO:0007669"/>
    <property type="project" value="InterPro"/>
</dbReference>
<dbReference type="SUPFAM" id="SSF52096">
    <property type="entry name" value="ClpP/crotonase"/>
    <property type="match status" value="1"/>
</dbReference>